<gene>
    <name evidence="2" type="ORF">GCM10022226_78370</name>
</gene>
<proteinExistence type="predicted"/>
<keyword evidence="1" id="KW-0812">Transmembrane</keyword>
<dbReference type="Proteomes" id="UP001500888">
    <property type="component" value="Unassembled WGS sequence"/>
</dbReference>
<organism evidence="2 3">
    <name type="scientific">Sphaerisporangium flaviroseum</name>
    <dbReference type="NCBI Taxonomy" id="509199"/>
    <lineage>
        <taxon>Bacteria</taxon>
        <taxon>Bacillati</taxon>
        <taxon>Actinomycetota</taxon>
        <taxon>Actinomycetes</taxon>
        <taxon>Streptosporangiales</taxon>
        <taxon>Streptosporangiaceae</taxon>
        <taxon>Sphaerisporangium</taxon>
    </lineage>
</organism>
<keyword evidence="1" id="KW-1133">Transmembrane helix</keyword>
<evidence type="ECO:0000313" key="3">
    <source>
        <dbReference type="Proteomes" id="UP001500888"/>
    </source>
</evidence>
<accession>A0ABP7JFG2</accession>
<evidence type="ECO:0000313" key="2">
    <source>
        <dbReference type="EMBL" id="GAA3843724.1"/>
    </source>
</evidence>
<evidence type="ECO:0000256" key="1">
    <source>
        <dbReference type="SAM" id="Phobius"/>
    </source>
</evidence>
<keyword evidence="3" id="KW-1185">Reference proteome</keyword>
<reference evidence="3" key="1">
    <citation type="journal article" date="2019" name="Int. J. Syst. Evol. Microbiol.">
        <title>The Global Catalogue of Microorganisms (GCM) 10K type strain sequencing project: providing services to taxonomists for standard genome sequencing and annotation.</title>
        <authorList>
            <consortium name="The Broad Institute Genomics Platform"/>
            <consortium name="The Broad Institute Genome Sequencing Center for Infectious Disease"/>
            <person name="Wu L."/>
            <person name="Ma J."/>
        </authorList>
    </citation>
    <scope>NUCLEOTIDE SEQUENCE [LARGE SCALE GENOMIC DNA]</scope>
    <source>
        <strain evidence="3">JCM 16908</strain>
    </source>
</reference>
<protein>
    <submittedName>
        <fullName evidence="2">Uncharacterized protein</fullName>
    </submittedName>
</protein>
<sequence>MSPPPTPQHPVDWFLSLSPFVKMLLPTLLAFGLIGVAVVASQGSAPQGEATPLTDQDIGQVTPQSLVDQLKDKGYSCEPRDTVRQQLGMSQANVAQCGGSGTSVVAFVYYSREEQLQSNWPADFNSLVRSDGRAIFKNQQALVYDTTYPHWEVICFDQGCVDAGRQLGWLEVAR</sequence>
<comment type="caution">
    <text evidence="2">The sequence shown here is derived from an EMBL/GenBank/DDBJ whole genome shotgun (WGS) entry which is preliminary data.</text>
</comment>
<keyword evidence="1" id="KW-0472">Membrane</keyword>
<name>A0ABP7JFG2_9ACTN</name>
<dbReference type="EMBL" id="BAAAZR010000059">
    <property type="protein sequence ID" value="GAA3843724.1"/>
    <property type="molecule type" value="Genomic_DNA"/>
</dbReference>
<feature type="transmembrane region" description="Helical" evidence="1">
    <location>
        <begin position="20"/>
        <end position="40"/>
    </location>
</feature>